<dbReference type="SMART" id="SM00955">
    <property type="entry name" value="RNB"/>
    <property type="match status" value="1"/>
</dbReference>
<dbReference type="STRING" id="4846.A0A367J0U0"/>
<comment type="caution">
    <text evidence="2">The sequence shown here is derived from an EMBL/GenBank/DDBJ whole genome shotgun (WGS) entry which is preliminary data.</text>
</comment>
<dbReference type="EMBL" id="PJQM01004710">
    <property type="protein sequence ID" value="RCH83544.1"/>
    <property type="molecule type" value="Genomic_DNA"/>
</dbReference>
<dbReference type="AlphaFoldDB" id="A0A367J0U0"/>
<dbReference type="GO" id="GO:0003723">
    <property type="term" value="F:RNA binding"/>
    <property type="evidence" value="ECO:0007669"/>
    <property type="project" value="InterPro"/>
</dbReference>
<dbReference type="Proteomes" id="UP000253551">
    <property type="component" value="Unassembled WGS sequence"/>
</dbReference>
<dbReference type="InterPro" id="IPR001900">
    <property type="entry name" value="RNase_II/R"/>
</dbReference>
<dbReference type="PANTHER" id="PTHR23355">
    <property type="entry name" value="RIBONUCLEASE"/>
    <property type="match status" value="1"/>
</dbReference>
<dbReference type="InterPro" id="IPR012340">
    <property type="entry name" value="NA-bd_OB-fold"/>
</dbReference>
<sequence>MLENKTEDACKSIRHDFGDLPVYTIDDSTAKEIDDGISIEKIPGEDATWLHVHIADPTTHISPEHEISGLLQQKVQTLYLPERHFPMLPESLSSKKFSLGSTAQKTADGSQYAMSFSAKVDNDGQLLDYKVRPSLIRNVNKVYYDDLDTLLLKHTTVIQEPLFDPFKSFSHPSELDFSTQKREQTLLPAYKKDLLAAFELSKKHLNLRTRNGALFFGRPSPTVSLLEPLDLPALSYTLPHYVSSLPPLRIGLDRSQSSPARMMVAETMIMGGRIASLFSRDQGVDILFRGQTWNPNVSSADLAKREELYSLRDPETGWVKYQDMLRYMQVLPAATMSTQPAEHVTMGIQDGYTRATSPLRRFTDVVVHWQLKAHLLKQRGIDRQELERMIPVLETRGKRLNALQNQATQFWVVSLLYRMSADCHLSDMEWNCIVNLPSKIAQTELGGIMEVATGTLLDFGIRARIEKLKRNVEIGEVVKVRISNIQHLQGKITLEMIE</sequence>
<accession>A0A367J0U0</accession>
<dbReference type="GO" id="GO:0000932">
    <property type="term" value="C:P-body"/>
    <property type="evidence" value="ECO:0007669"/>
    <property type="project" value="TreeGrafter"/>
</dbReference>
<reference evidence="2 3" key="1">
    <citation type="journal article" date="2018" name="G3 (Bethesda)">
        <title>Phylogenetic and Phylogenomic Definition of Rhizopus Species.</title>
        <authorList>
            <person name="Gryganskyi A.P."/>
            <person name="Golan J."/>
            <person name="Dolatabadi S."/>
            <person name="Mondo S."/>
            <person name="Robb S."/>
            <person name="Idnurm A."/>
            <person name="Muszewska A."/>
            <person name="Steczkiewicz K."/>
            <person name="Masonjones S."/>
            <person name="Liao H.L."/>
            <person name="Gajdeczka M.T."/>
            <person name="Anike F."/>
            <person name="Vuek A."/>
            <person name="Anishchenko I.M."/>
            <person name="Voigt K."/>
            <person name="de Hoog G.S."/>
            <person name="Smith M.E."/>
            <person name="Heitman J."/>
            <person name="Vilgalys R."/>
            <person name="Stajich J.E."/>
        </authorList>
    </citation>
    <scope>NUCLEOTIDE SEQUENCE [LARGE SCALE GENOMIC DNA]</scope>
    <source>
        <strain evidence="2 3">LSU 92-RS-03</strain>
    </source>
</reference>
<gene>
    <name evidence="2" type="ORF">CU098_000878</name>
</gene>
<feature type="domain" description="RNB" evidence="1">
    <location>
        <begin position="14"/>
        <end position="377"/>
    </location>
</feature>
<dbReference type="Pfam" id="PF00773">
    <property type="entry name" value="RNB"/>
    <property type="match status" value="1"/>
</dbReference>
<protein>
    <recommendedName>
        <fullName evidence="1">RNB domain-containing protein</fullName>
    </recommendedName>
</protein>
<evidence type="ECO:0000259" key="1">
    <source>
        <dbReference type="SMART" id="SM00955"/>
    </source>
</evidence>
<dbReference type="PANTHER" id="PTHR23355:SF65">
    <property type="entry name" value="EXORIBONUCLEASE CYT-4, PUTATIVE (AFU_ORTHOLOGUE AFUA_7G01550)-RELATED"/>
    <property type="match status" value="1"/>
</dbReference>
<dbReference type="SUPFAM" id="SSF50249">
    <property type="entry name" value="Nucleic acid-binding proteins"/>
    <property type="match status" value="1"/>
</dbReference>
<dbReference type="InterPro" id="IPR050180">
    <property type="entry name" value="RNR_Ribonuclease"/>
</dbReference>
<dbReference type="OrthoDB" id="2285229at2759"/>
<keyword evidence="3" id="KW-1185">Reference proteome</keyword>
<evidence type="ECO:0000313" key="3">
    <source>
        <dbReference type="Proteomes" id="UP000253551"/>
    </source>
</evidence>
<dbReference type="GO" id="GO:0006402">
    <property type="term" value="P:mRNA catabolic process"/>
    <property type="evidence" value="ECO:0007669"/>
    <property type="project" value="TreeGrafter"/>
</dbReference>
<name>A0A367J0U0_RHIST</name>
<organism evidence="2 3">
    <name type="scientific">Rhizopus stolonifer</name>
    <name type="common">Rhizopus nigricans</name>
    <dbReference type="NCBI Taxonomy" id="4846"/>
    <lineage>
        <taxon>Eukaryota</taxon>
        <taxon>Fungi</taxon>
        <taxon>Fungi incertae sedis</taxon>
        <taxon>Mucoromycota</taxon>
        <taxon>Mucoromycotina</taxon>
        <taxon>Mucoromycetes</taxon>
        <taxon>Mucorales</taxon>
        <taxon>Mucorineae</taxon>
        <taxon>Rhizopodaceae</taxon>
        <taxon>Rhizopus</taxon>
    </lineage>
</organism>
<evidence type="ECO:0000313" key="2">
    <source>
        <dbReference type="EMBL" id="RCH83544.1"/>
    </source>
</evidence>
<dbReference type="GO" id="GO:0000175">
    <property type="term" value="F:3'-5'-RNA exonuclease activity"/>
    <property type="evidence" value="ECO:0007669"/>
    <property type="project" value="TreeGrafter"/>
</dbReference>
<proteinExistence type="predicted"/>